<dbReference type="PANTHER" id="PTHR43272:SF32">
    <property type="entry name" value="AMP-DEPENDENT SYNTHETASE_LIGASE DOMAIN-CONTAINING PROTEIN"/>
    <property type="match status" value="1"/>
</dbReference>
<evidence type="ECO:0000256" key="3">
    <source>
        <dbReference type="ARBA" id="ARBA00022832"/>
    </source>
</evidence>
<protein>
    <recommendedName>
        <fullName evidence="5">Acyl-CoA synthetase</fullName>
    </recommendedName>
</protein>
<keyword evidence="2 7" id="KW-0436">Ligase</keyword>
<name>A0A2S2BPT3_9NOCA</name>
<dbReference type="AlphaFoldDB" id="A0A2S2BPT3"/>
<feature type="domain" description="AMP-dependent synthetase/ligase" evidence="6">
    <location>
        <begin position="14"/>
        <end position="419"/>
    </location>
</feature>
<dbReference type="InterPro" id="IPR042099">
    <property type="entry name" value="ANL_N_sf"/>
</dbReference>
<dbReference type="Pfam" id="PF00501">
    <property type="entry name" value="AMP-binding"/>
    <property type="match status" value="1"/>
</dbReference>
<dbReference type="Gene3D" id="3.40.50.12780">
    <property type="entry name" value="N-terminal domain of ligase-like"/>
    <property type="match status" value="2"/>
</dbReference>
<keyword evidence="8" id="KW-1185">Reference proteome</keyword>
<evidence type="ECO:0000313" key="7">
    <source>
        <dbReference type="EMBL" id="AWK70583.1"/>
    </source>
</evidence>
<dbReference type="RefSeq" id="WP_109326080.1">
    <property type="nucleotide sequence ID" value="NZ_CP021354.1"/>
</dbReference>
<keyword evidence="4" id="KW-0443">Lipid metabolism</keyword>
<dbReference type="Proteomes" id="UP000245711">
    <property type="component" value="Chromosome"/>
</dbReference>
<dbReference type="CDD" id="cd05907">
    <property type="entry name" value="VL_LC_FACS_like"/>
    <property type="match status" value="1"/>
</dbReference>
<dbReference type="NCBIfam" id="NF038343">
    <property type="entry name" value="ligase_FadD11"/>
    <property type="match status" value="1"/>
</dbReference>
<dbReference type="GO" id="GO:0004467">
    <property type="term" value="F:long-chain fatty acid-CoA ligase activity"/>
    <property type="evidence" value="ECO:0007669"/>
    <property type="project" value="TreeGrafter"/>
</dbReference>
<dbReference type="GO" id="GO:0016020">
    <property type="term" value="C:membrane"/>
    <property type="evidence" value="ECO:0007669"/>
    <property type="project" value="TreeGrafter"/>
</dbReference>
<accession>A0A2S2BPT3</accession>
<comment type="similarity">
    <text evidence="1">Belongs to the ATP-dependent AMP-binding enzyme family.</text>
</comment>
<sequence length="615" mass="65445">MTPTRAPITLCEAFQRVAAIEPESIALRTVGGTEVLTWRDYAEQVRDVAAGFAGLGVGRGDTVALMMGNRLDFYPVDVGAQHVGATSFSIYNTSPPDAIAHVLRNAGAKVVVCEAQYVERIRESGVQPSRIVVVDGDSATAPAGTLSLDEMKTLRPADFDFDSAWRAVQPDDVATLIYTSGTTGNPKGVESTHAALLFEASAVREILPIEFGDRITSFMPSAHIADRMTCLYFQMVFGTEITVVEEISQIAAALPDCRPTIWGAVPRVWEKLQVAVERAVADEPEETRRQGLQWGLAVGARRFAMLRAGQPVPAELEAEFVSAETRVLAPLRAQLGFDALKWAVSGAAPIPADTLAFFGALGLNISEIWGMSELTCIASAAPADPTKLGTVGKIVPGMDMRIADDGELLVRGPLVMKGYRGEPEKTAEAVDADGWLSTGDIVTVDDDGFLTIIDRKKELIINSSGKNMSPAGIENAIKAQSSLVGNVSTIGDARPYNTALIALDPDAAARYAAQLDVQADAATLAAHPAVVAVVAEAVAAGNARLSRVEQIKKFTILPSFWEPGSDELTLTMKLRRKPIAAKYAAEIENLYAQPAPEGVHEAALRRADTAPAVAG</sequence>
<dbReference type="Pfam" id="PF23562">
    <property type="entry name" value="AMP-binding_C_3"/>
    <property type="match status" value="1"/>
</dbReference>
<dbReference type="PANTHER" id="PTHR43272">
    <property type="entry name" value="LONG-CHAIN-FATTY-ACID--COA LIGASE"/>
    <property type="match status" value="1"/>
</dbReference>
<proteinExistence type="inferred from homology"/>
<evidence type="ECO:0000256" key="2">
    <source>
        <dbReference type="ARBA" id="ARBA00022598"/>
    </source>
</evidence>
<dbReference type="InterPro" id="IPR020845">
    <property type="entry name" value="AMP-binding_CS"/>
</dbReference>
<gene>
    <name evidence="7" type="ORF">CBI38_02365</name>
</gene>
<evidence type="ECO:0000256" key="4">
    <source>
        <dbReference type="ARBA" id="ARBA00023098"/>
    </source>
</evidence>
<keyword evidence="3" id="KW-0276">Fatty acid metabolism</keyword>
<evidence type="ECO:0000313" key="8">
    <source>
        <dbReference type="Proteomes" id="UP000245711"/>
    </source>
</evidence>
<dbReference type="InterPro" id="IPR000873">
    <property type="entry name" value="AMP-dep_synth/lig_dom"/>
</dbReference>
<evidence type="ECO:0000256" key="1">
    <source>
        <dbReference type="ARBA" id="ARBA00006432"/>
    </source>
</evidence>
<dbReference type="OrthoDB" id="9803968at2"/>
<dbReference type="KEGG" id="roz:CBI38_02365"/>
<organism evidence="7 8">
    <name type="scientific">Rhodococcus oxybenzonivorans</name>
    <dbReference type="NCBI Taxonomy" id="1990687"/>
    <lineage>
        <taxon>Bacteria</taxon>
        <taxon>Bacillati</taxon>
        <taxon>Actinomycetota</taxon>
        <taxon>Actinomycetes</taxon>
        <taxon>Mycobacteriales</taxon>
        <taxon>Nocardiaceae</taxon>
        <taxon>Rhodococcus</taxon>
    </lineage>
</organism>
<evidence type="ECO:0000256" key="5">
    <source>
        <dbReference type="ARBA" id="ARBA00032875"/>
    </source>
</evidence>
<evidence type="ECO:0000259" key="6">
    <source>
        <dbReference type="Pfam" id="PF00501"/>
    </source>
</evidence>
<dbReference type="SUPFAM" id="SSF56801">
    <property type="entry name" value="Acetyl-CoA synthetase-like"/>
    <property type="match status" value="1"/>
</dbReference>
<reference evidence="7 8" key="1">
    <citation type="submission" date="2017-05" db="EMBL/GenBank/DDBJ databases">
        <title>Isolation of Rhodococcus sp. S2-17 biodegrading of BP-3.</title>
        <authorList>
            <person name="Lee Y."/>
            <person name="Kim K.H."/>
            <person name="Chun B.H."/>
            <person name="Jung H.S."/>
            <person name="Jeon C.O."/>
        </authorList>
    </citation>
    <scope>NUCLEOTIDE SEQUENCE [LARGE SCALE GENOMIC DNA]</scope>
    <source>
        <strain evidence="7 8">S2-17</strain>
    </source>
</reference>
<dbReference type="PROSITE" id="PS00455">
    <property type="entry name" value="AMP_BINDING"/>
    <property type="match status" value="1"/>
</dbReference>
<dbReference type="EMBL" id="CP021354">
    <property type="protein sequence ID" value="AWK70583.1"/>
    <property type="molecule type" value="Genomic_DNA"/>
</dbReference>